<dbReference type="GO" id="GO:0042802">
    <property type="term" value="F:identical protein binding"/>
    <property type="evidence" value="ECO:0007669"/>
    <property type="project" value="Ensembl"/>
</dbReference>
<dbReference type="CDD" id="cd04032">
    <property type="entry name" value="C2_Perforin"/>
    <property type="match status" value="1"/>
</dbReference>
<evidence type="ECO:0000313" key="12">
    <source>
        <dbReference type="Ensembl" id="ENSMODP00000044634.1"/>
    </source>
</evidence>
<dbReference type="GO" id="GO:0051607">
    <property type="term" value="P:defense response to virus"/>
    <property type="evidence" value="ECO:0000318"/>
    <property type="project" value="GO_Central"/>
</dbReference>
<keyword evidence="6" id="KW-0204">Cytolysis</keyword>
<dbReference type="GO" id="GO:0140911">
    <property type="term" value="F:pore-forming activity"/>
    <property type="evidence" value="ECO:0007669"/>
    <property type="project" value="InterPro"/>
</dbReference>
<dbReference type="GO" id="GO:0005509">
    <property type="term" value="F:calcium ion binding"/>
    <property type="evidence" value="ECO:0007669"/>
    <property type="project" value="InterPro"/>
</dbReference>
<evidence type="ECO:0000259" key="11">
    <source>
        <dbReference type="PROSITE" id="PS51412"/>
    </source>
</evidence>
<evidence type="ECO:0000256" key="9">
    <source>
        <dbReference type="SAM" id="SignalP"/>
    </source>
</evidence>
<keyword evidence="7" id="KW-0472">Membrane</keyword>
<dbReference type="KEGG" id="mdo:100023604"/>
<dbReference type="PANTHER" id="PTHR46096:SF3">
    <property type="entry name" value="PERFORIN-1"/>
    <property type="match status" value="1"/>
</dbReference>
<keyword evidence="8" id="KW-1015">Disulfide bond</keyword>
<dbReference type="PANTHER" id="PTHR46096">
    <property type="entry name" value="PERFORIN-1"/>
    <property type="match status" value="1"/>
</dbReference>
<dbReference type="Pfam" id="PF01823">
    <property type="entry name" value="MACPF"/>
    <property type="match status" value="1"/>
</dbReference>
<dbReference type="GO" id="GO:0140507">
    <property type="term" value="P:granzyme-mediated programmed cell death signaling pathway"/>
    <property type="evidence" value="ECO:0007669"/>
    <property type="project" value="Ensembl"/>
</dbReference>
<dbReference type="OMA" id="LCKNALQ"/>
<accession>A0A5F8GB60</accession>
<dbReference type="FunCoup" id="A0A5F8GB60">
    <property type="interactions" value="133"/>
</dbReference>
<dbReference type="Bgee" id="ENSMODG00000041159">
    <property type="expression patterns" value="Expressed in blood and 4 other cell types or tissues"/>
</dbReference>
<evidence type="ECO:0000256" key="2">
    <source>
        <dbReference type="ARBA" id="ARBA00004613"/>
    </source>
</evidence>
<dbReference type="InParanoid" id="A0A5F8GB60"/>
<reference evidence="12" key="3">
    <citation type="submission" date="2025-09" db="UniProtKB">
        <authorList>
            <consortium name="Ensembl"/>
        </authorList>
    </citation>
    <scope>IDENTIFICATION</scope>
</reference>
<protein>
    <submittedName>
        <fullName evidence="12">Perforin 1</fullName>
    </submittedName>
</protein>
<dbReference type="GO" id="GO:0001778">
    <property type="term" value="P:plasma membrane repair"/>
    <property type="evidence" value="ECO:0007669"/>
    <property type="project" value="Ensembl"/>
</dbReference>
<sequence>MVWSSSSSLLFLLLILLQLLQPTPAPCHTATRAECHRQEIFVPGWGLAGEGIDITTLHRTGYFPVDTHRFKRPDGTCTLCRNDLQEGQLQRLPLAITDWRSQSPKCQRNVVKTEASSVVEVAAQASKRIKNDWKVGLDVQPNPKVNVHMSMSGSHSKEAQFAAEKKQQDEYSFKGELVQCHNYRFHLVEKPPLTRAFIQAVRALPRQFNASTRVHYFRLIKNYGTHFLKSLELGGKVTDVTALRTCKLSLDGLKADEVSSCLKVEAAVTVGTAVSTADVENCMEKKKNHHIQGSFHTTYNERHVDVEGGILSGGSIDLLFSDQNGAEKFTEWMNTLSSNPGLLAYTLDPLHFLLGSKNPQRVELRKAVSDYILSRARWQNCNKPCPPGQKKSPQNPCHCVCQASTLTNGDCCPRERGLAHLEVTGLSARNLYGDIFSLTDGYIKAFFGNKELRTYVVWNNNNPKWDQNLDFGAVSLMAGGPLRLQVWDADHGWDDDLLGSCDRVPVAGGRKEQCHLNHGFLTFHYQVTCAPYLKGHKCLEYAPHRALGEPVGNRSGAVW</sequence>
<evidence type="ECO:0000256" key="4">
    <source>
        <dbReference type="ARBA" id="ARBA00022525"/>
    </source>
</evidence>
<evidence type="ECO:0000313" key="13">
    <source>
        <dbReference type="Proteomes" id="UP000002280"/>
    </source>
</evidence>
<gene>
    <name evidence="12" type="primary">PRF1</name>
</gene>
<dbReference type="InterPro" id="IPR000008">
    <property type="entry name" value="C2_dom"/>
</dbReference>
<dbReference type="PROSITE" id="PS50004">
    <property type="entry name" value="C2"/>
    <property type="match status" value="1"/>
</dbReference>
<feature type="chain" id="PRO_5023858485" evidence="9">
    <location>
        <begin position="26"/>
        <end position="559"/>
    </location>
</feature>
<dbReference type="InterPro" id="IPR020863">
    <property type="entry name" value="MACPF_CS"/>
</dbReference>
<evidence type="ECO:0000256" key="8">
    <source>
        <dbReference type="ARBA" id="ARBA00023157"/>
    </source>
</evidence>
<dbReference type="GO" id="GO:0031640">
    <property type="term" value="P:killing of cells of another organism"/>
    <property type="evidence" value="ECO:0007669"/>
    <property type="project" value="UniProtKB-KW"/>
</dbReference>
<dbReference type="GO" id="GO:0051604">
    <property type="term" value="P:protein maturation"/>
    <property type="evidence" value="ECO:0007669"/>
    <property type="project" value="Ensembl"/>
</dbReference>
<dbReference type="PROSITE" id="PS00279">
    <property type="entry name" value="MACPF_1"/>
    <property type="match status" value="1"/>
</dbReference>
<dbReference type="GO" id="GO:0071806">
    <property type="term" value="P:protein transmembrane transport"/>
    <property type="evidence" value="ECO:0007669"/>
    <property type="project" value="Ensembl"/>
</dbReference>
<dbReference type="GO" id="GO:0002839">
    <property type="term" value="P:positive regulation of immune response to tumor cell"/>
    <property type="evidence" value="ECO:0007669"/>
    <property type="project" value="Ensembl"/>
</dbReference>
<organism evidence="12 13">
    <name type="scientific">Monodelphis domestica</name>
    <name type="common">Gray short-tailed opossum</name>
    <dbReference type="NCBI Taxonomy" id="13616"/>
    <lineage>
        <taxon>Eukaryota</taxon>
        <taxon>Metazoa</taxon>
        <taxon>Chordata</taxon>
        <taxon>Craniata</taxon>
        <taxon>Vertebrata</taxon>
        <taxon>Euteleostomi</taxon>
        <taxon>Mammalia</taxon>
        <taxon>Metatheria</taxon>
        <taxon>Didelphimorphia</taxon>
        <taxon>Didelphidae</taxon>
        <taxon>Monodelphis</taxon>
    </lineage>
</organism>
<dbReference type="GO" id="GO:0001771">
    <property type="term" value="P:immunological synapse formation"/>
    <property type="evidence" value="ECO:0000318"/>
    <property type="project" value="GO_Central"/>
</dbReference>
<dbReference type="GO" id="GO:0005886">
    <property type="term" value="C:plasma membrane"/>
    <property type="evidence" value="ECO:0007669"/>
    <property type="project" value="Ensembl"/>
</dbReference>
<feature type="domain" description="C2" evidence="10">
    <location>
        <begin position="402"/>
        <end position="520"/>
    </location>
</feature>
<dbReference type="GO" id="GO:0002357">
    <property type="term" value="P:defense response to tumor cell"/>
    <property type="evidence" value="ECO:0000318"/>
    <property type="project" value="GO_Central"/>
</dbReference>
<name>A0A5F8GB60_MONDO</name>
<reference evidence="12" key="2">
    <citation type="submission" date="2025-08" db="UniProtKB">
        <authorList>
            <consortium name="Ensembl"/>
        </authorList>
    </citation>
    <scope>IDENTIFICATION</scope>
</reference>
<dbReference type="GeneTree" id="ENSGT00530000063725"/>
<dbReference type="GO" id="GO:0017038">
    <property type="term" value="P:protein import"/>
    <property type="evidence" value="ECO:0007669"/>
    <property type="project" value="Ensembl"/>
</dbReference>
<dbReference type="SMART" id="SM00239">
    <property type="entry name" value="C2"/>
    <property type="match status" value="1"/>
</dbReference>
<dbReference type="GO" id="GO:0051712">
    <property type="term" value="P:positive regulation of killing of cells of another organism"/>
    <property type="evidence" value="ECO:0007669"/>
    <property type="project" value="Ensembl"/>
</dbReference>
<dbReference type="InterPro" id="IPR035892">
    <property type="entry name" value="C2_domain_sf"/>
</dbReference>
<dbReference type="GO" id="GO:0022829">
    <property type="term" value="F:wide pore channel activity"/>
    <property type="evidence" value="ECO:0000318"/>
    <property type="project" value="GO_Central"/>
</dbReference>
<dbReference type="GO" id="GO:0005576">
    <property type="term" value="C:extracellular region"/>
    <property type="evidence" value="ECO:0007669"/>
    <property type="project" value="UniProtKB-SubCell"/>
</dbReference>
<comment type="subcellular location">
    <subcellularLocation>
        <location evidence="1">Membrane</location>
    </subcellularLocation>
    <subcellularLocation>
        <location evidence="2">Secreted</location>
    </subcellularLocation>
</comment>
<dbReference type="GO" id="GO:0016020">
    <property type="term" value="C:membrane"/>
    <property type="evidence" value="ECO:0000318"/>
    <property type="project" value="GO_Central"/>
</dbReference>
<evidence type="ECO:0000256" key="6">
    <source>
        <dbReference type="ARBA" id="ARBA00022852"/>
    </source>
</evidence>
<dbReference type="InterPro" id="IPR020864">
    <property type="entry name" value="MACPF"/>
</dbReference>
<dbReference type="AlphaFoldDB" id="A0A5F8GB60"/>
<proteinExistence type="inferred from homology"/>
<feature type="signal peptide" evidence="9">
    <location>
        <begin position="1"/>
        <end position="25"/>
    </location>
</feature>
<dbReference type="SMART" id="SM00457">
    <property type="entry name" value="MACPF"/>
    <property type="match status" value="1"/>
</dbReference>
<comment type="similarity">
    <text evidence="3">Belongs to the complement C6/C7/C8/C9 family.</text>
</comment>
<keyword evidence="5 9" id="KW-0732">Signal</keyword>
<evidence type="ECO:0000256" key="7">
    <source>
        <dbReference type="ARBA" id="ARBA00023136"/>
    </source>
</evidence>
<dbReference type="InterPro" id="IPR052784">
    <property type="entry name" value="Perforin-1_pore-forming"/>
</dbReference>
<evidence type="ECO:0000256" key="5">
    <source>
        <dbReference type="ARBA" id="ARBA00022729"/>
    </source>
</evidence>
<evidence type="ECO:0000259" key="10">
    <source>
        <dbReference type="PROSITE" id="PS50004"/>
    </source>
</evidence>
<evidence type="ECO:0000256" key="1">
    <source>
        <dbReference type="ARBA" id="ARBA00004370"/>
    </source>
</evidence>
<dbReference type="Gene3D" id="2.60.40.150">
    <property type="entry name" value="C2 domain"/>
    <property type="match status" value="1"/>
</dbReference>
<dbReference type="Pfam" id="PF00168">
    <property type="entry name" value="C2"/>
    <property type="match status" value="1"/>
</dbReference>
<evidence type="ECO:0000256" key="3">
    <source>
        <dbReference type="ARBA" id="ARBA00009214"/>
    </source>
</evidence>
<dbReference type="Proteomes" id="UP000002280">
    <property type="component" value="Chromosome 1"/>
</dbReference>
<dbReference type="GO" id="GO:0001913">
    <property type="term" value="P:T cell mediated cytotoxicity"/>
    <property type="evidence" value="ECO:0000318"/>
    <property type="project" value="GO_Central"/>
</dbReference>
<dbReference type="InterPro" id="IPR037300">
    <property type="entry name" value="Perforin-1_C2"/>
</dbReference>
<dbReference type="Ensembl" id="ENSMODT00000074516.1">
    <property type="protein sequence ID" value="ENSMODP00000044634.1"/>
    <property type="gene ID" value="ENSMODG00000041159.1"/>
</dbReference>
<dbReference type="SUPFAM" id="SSF49562">
    <property type="entry name" value="C2 domain (Calcium/lipid-binding domain, CaLB)"/>
    <property type="match status" value="1"/>
</dbReference>
<keyword evidence="13" id="KW-1185">Reference proteome</keyword>
<reference evidence="12 13" key="1">
    <citation type="journal article" date="2007" name="Nature">
        <title>Genome of the marsupial Monodelphis domestica reveals innovation in non-coding sequences.</title>
        <authorList>
            <person name="Mikkelsen T.S."/>
            <person name="Wakefield M.J."/>
            <person name="Aken B."/>
            <person name="Amemiya C.T."/>
            <person name="Chang J.L."/>
            <person name="Duke S."/>
            <person name="Garber M."/>
            <person name="Gentles A.J."/>
            <person name="Goodstadt L."/>
            <person name="Heger A."/>
            <person name="Jurka J."/>
            <person name="Kamal M."/>
            <person name="Mauceli E."/>
            <person name="Searle S.M."/>
            <person name="Sharpe T."/>
            <person name="Baker M.L."/>
            <person name="Batzer M.A."/>
            <person name="Benos P.V."/>
            <person name="Belov K."/>
            <person name="Clamp M."/>
            <person name="Cook A."/>
            <person name="Cuff J."/>
            <person name="Das R."/>
            <person name="Davidow L."/>
            <person name="Deakin J.E."/>
            <person name="Fazzari M.J."/>
            <person name="Glass J.L."/>
            <person name="Grabherr M."/>
            <person name="Greally J.M."/>
            <person name="Gu W."/>
            <person name="Hore T.A."/>
            <person name="Huttley G.A."/>
            <person name="Kleber M."/>
            <person name="Jirtle R.L."/>
            <person name="Koina E."/>
            <person name="Lee J.T."/>
            <person name="Mahony S."/>
            <person name="Marra M.A."/>
            <person name="Miller R.D."/>
            <person name="Nicholls R.D."/>
            <person name="Oda M."/>
            <person name="Papenfuss A.T."/>
            <person name="Parra Z.E."/>
            <person name="Pollock D.D."/>
            <person name="Ray D.A."/>
            <person name="Schein J.E."/>
            <person name="Speed T.P."/>
            <person name="Thompson K."/>
            <person name="VandeBerg J.L."/>
            <person name="Wade C.M."/>
            <person name="Walker J.A."/>
            <person name="Waters P.D."/>
            <person name="Webber C."/>
            <person name="Weidman J.R."/>
            <person name="Xie X."/>
            <person name="Zody M.C."/>
            <person name="Baldwin J."/>
            <person name="Abdouelleil A."/>
            <person name="Abdulkadir J."/>
            <person name="Abebe A."/>
            <person name="Abera B."/>
            <person name="Abreu J."/>
            <person name="Acer S.C."/>
            <person name="Aftuck L."/>
            <person name="Alexander A."/>
            <person name="An P."/>
            <person name="Anderson E."/>
            <person name="Anderson S."/>
            <person name="Arachi H."/>
            <person name="Azer M."/>
            <person name="Bachantsang P."/>
            <person name="Barry A."/>
            <person name="Bayul T."/>
            <person name="Berlin A."/>
            <person name="Bessette D."/>
            <person name="Bloom T."/>
            <person name="Bloom T."/>
            <person name="Boguslavskiy L."/>
            <person name="Bonnet C."/>
            <person name="Boukhgalter B."/>
            <person name="Bourzgui I."/>
            <person name="Brown A."/>
            <person name="Cahill P."/>
            <person name="Channer S."/>
            <person name="Cheshatsang Y."/>
            <person name="Chuda L."/>
            <person name="Citroen M."/>
            <person name="Collymore A."/>
            <person name="Cooke P."/>
            <person name="Costello M."/>
            <person name="D'Aco K."/>
            <person name="Daza R."/>
            <person name="De Haan G."/>
            <person name="DeGray S."/>
            <person name="DeMaso C."/>
            <person name="Dhargay N."/>
            <person name="Dooley K."/>
            <person name="Dooley E."/>
            <person name="Doricent M."/>
            <person name="Dorje P."/>
            <person name="Dorjee K."/>
            <person name="Dupes A."/>
            <person name="Elong R."/>
            <person name="Falk J."/>
            <person name="Farina A."/>
            <person name="Faro S."/>
            <person name="Ferguson D."/>
            <person name="Fisher S."/>
            <person name="Foley C.D."/>
            <person name="Franke A."/>
            <person name="Friedrich D."/>
            <person name="Gadbois L."/>
            <person name="Gearin G."/>
            <person name="Gearin C.R."/>
            <person name="Giannoukos G."/>
            <person name="Goode T."/>
            <person name="Graham J."/>
            <person name="Grandbois E."/>
            <person name="Grewal S."/>
            <person name="Gyaltsen K."/>
            <person name="Hafez N."/>
            <person name="Hagos B."/>
            <person name="Hall J."/>
            <person name="Henson C."/>
            <person name="Hollinger A."/>
            <person name="Honan T."/>
            <person name="Huard M.D."/>
            <person name="Hughes L."/>
            <person name="Hurhula B."/>
            <person name="Husby M.E."/>
            <person name="Kamat A."/>
            <person name="Kanga B."/>
            <person name="Kashin S."/>
            <person name="Khazanovich D."/>
            <person name="Kisner P."/>
            <person name="Lance K."/>
            <person name="Lara M."/>
            <person name="Lee W."/>
            <person name="Lennon N."/>
            <person name="Letendre F."/>
            <person name="LeVine R."/>
            <person name="Lipovsky A."/>
            <person name="Liu X."/>
            <person name="Liu J."/>
            <person name="Liu S."/>
            <person name="Lokyitsang T."/>
            <person name="Lokyitsang Y."/>
            <person name="Lubonja R."/>
            <person name="Lui A."/>
            <person name="MacDonald P."/>
            <person name="Magnisalis V."/>
            <person name="Maru K."/>
            <person name="Matthews C."/>
            <person name="McCusker W."/>
            <person name="McDonough S."/>
            <person name="Mehta T."/>
            <person name="Meldrim J."/>
            <person name="Meneus L."/>
            <person name="Mihai O."/>
            <person name="Mihalev A."/>
            <person name="Mihova T."/>
            <person name="Mittelman R."/>
            <person name="Mlenga V."/>
            <person name="Montmayeur A."/>
            <person name="Mulrain L."/>
            <person name="Navidi A."/>
            <person name="Naylor J."/>
            <person name="Negash T."/>
            <person name="Nguyen T."/>
            <person name="Nguyen N."/>
            <person name="Nicol R."/>
            <person name="Norbu C."/>
            <person name="Norbu N."/>
            <person name="Novod N."/>
            <person name="O'Neill B."/>
            <person name="Osman S."/>
            <person name="Markiewicz E."/>
            <person name="Oyono O.L."/>
            <person name="Patti C."/>
            <person name="Phunkhang P."/>
            <person name="Pierre F."/>
            <person name="Priest M."/>
            <person name="Raghuraman S."/>
            <person name="Rege F."/>
            <person name="Reyes R."/>
            <person name="Rise C."/>
            <person name="Rogov P."/>
            <person name="Ross K."/>
            <person name="Ryan E."/>
            <person name="Settipalli S."/>
            <person name="Shea T."/>
            <person name="Sherpa N."/>
            <person name="Shi L."/>
            <person name="Shih D."/>
            <person name="Sparrow T."/>
            <person name="Spaulding J."/>
            <person name="Stalker J."/>
            <person name="Stange-Thomann N."/>
            <person name="Stavropoulos S."/>
            <person name="Stone C."/>
            <person name="Strader C."/>
            <person name="Tesfaye S."/>
            <person name="Thomson T."/>
            <person name="Thoulutsang Y."/>
            <person name="Thoulutsang D."/>
            <person name="Topham K."/>
            <person name="Topping I."/>
            <person name="Tsamla T."/>
            <person name="Vassiliev H."/>
            <person name="Vo A."/>
            <person name="Wangchuk T."/>
            <person name="Wangdi T."/>
            <person name="Weiand M."/>
            <person name="Wilkinson J."/>
            <person name="Wilson A."/>
            <person name="Yadav S."/>
            <person name="Young G."/>
            <person name="Yu Q."/>
            <person name="Zembek L."/>
            <person name="Zhong D."/>
            <person name="Zimmer A."/>
            <person name="Zwirko Z."/>
            <person name="Jaffe D.B."/>
            <person name="Alvarez P."/>
            <person name="Brockman W."/>
            <person name="Butler J."/>
            <person name="Chin C."/>
            <person name="Gnerre S."/>
            <person name="MacCallum I."/>
            <person name="Graves J.A."/>
            <person name="Ponting C.P."/>
            <person name="Breen M."/>
            <person name="Samollow P.B."/>
            <person name="Lander E.S."/>
            <person name="Lindblad-Toh K."/>
        </authorList>
    </citation>
    <scope>NUCLEOTIDE SEQUENCE [LARGE SCALE GENOMIC DNA]</scope>
</reference>
<keyword evidence="4" id="KW-0964">Secreted</keyword>
<dbReference type="GO" id="GO:0044194">
    <property type="term" value="C:cytolytic granule"/>
    <property type="evidence" value="ECO:0007669"/>
    <property type="project" value="Ensembl"/>
</dbReference>
<dbReference type="PROSITE" id="PS51412">
    <property type="entry name" value="MACPF_2"/>
    <property type="match status" value="1"/>
</dbReference>
<dbReference type="GO" id="GO:0141201">
    <property type="term" value="P:pyroptotic cell death"/>
    <property type="evidence" value="ECO:0007669"/>
    <property type="project" value="Ensembl"/>
</dbReference>
<dbReference type="STRING" id="13616.ENSMODP00000044634"/>
<dbReference type="GO" id="GO:0051260">
    <property type="term" value="P:protein homooligomerization"/>
    <property type="evidence" value="ECO:0007669"/>
    <property type="project" value="Ensembl"/>
</dbReference>
<dbReference type="GO" id="GO:0046513">
    <property type="term" value="P:ceramide biosynthetic process"/>
    <property type="evidence" value="ECO:0007669"/>
    <property type="project" value="Ensembl"/>
</dbReference>
<feature type="domain" description="MACPF" evidence="11">
    <location>
        <begin position="31"/>
        <end position="379"/>
    </location>
</feature>
<dbReference type="GO" id="GO:0005829">
    <property type="term" value="C:cytosol"/>
    <property type="evidence" value="ECO:0007669"/>
    <property type="project" value="Ensembl"/>
</dbReference>